<name>A0ABY1QPA4_9BACT</name>
<feature type="transmembrane region" description="Helical" evidence="6">
    <location>
        <begin position="206"/>
        <end position="228"/>
    </location>
</feature>
<keyword evidence="2 6" id="KW-0812">Transmembrane</keyword>
<accession>A0ABY1QPA4</accession>
<feature type="transmembrane region" description="Helical" evidence="6">
    <location>
        <begin position="163"/>
        <end position="186"/>
    </location>
</feature>
<dbReference type="PANTHER" id="PTHR10283:SF82">
    <property type="entry name" value="SOLUTE CARRIER FAMILY 13 MEMBER 2"/>
    <property type="match status" value="1"/>
</dbReference>
<feature type="transmembrane region" description="Helical" evidence="6">
    <location>
        <begin position="53"/>
        <end position="72"/>
    </location>
</feature>
<evidence type="ECO:0000313" key="7">
    <source>
        <dbReference type="EMBL" id="SMP76343.1"/>
    </source>
</evidence>
<feature type="transmembrane region" description="Helical" evidence="6">
    <location>
        <begin position="123"/>
        <end position="156"/>
    </location>
</feature>
<dbReference type="InterPro" id="IPR001898">
    <property type="entry name" value="SLC13A/DASS"/>
</dbReference>
<feature type="transmembrane region" description="Helical" evidence="6">
    <location>
        <begin position="84"/>
        <end position="103"/>
    </location>
</feature>
<evidence type="ECO:0000256" key="1">
    <source>
        <dbReference type="ARBA" id="ARBA00004141"/>
    </source>
</evidence>
<reference evidence="7 8" key="1">
    <citation type="submission" date="2017-05" db="EMBL/GenBank/DDBJ databases">
        <authorList>
            <person name="Varghese N."/>
            <person name="Submissions S."/>
        </authorList>
    </citation>
    <scope>NUCLEOTIDE SEQUENCE [LARGE SCALE GENOMIC DNA]</scope>
    <source>
        <strain evidence="7 8">DSM 25457</strain>
    </source>
</reference>
<dbReference type="CDD" id="cd01115">
    <property type="entry name" value="SLC13_permease"/>
    <property type="match status" value="1"/>
</dbReference>
<evidence type="ECO:0000256" key="4">
    <source>
        <dbReference type="ARBA" id="ARBA00023136"/>
    </source>
</evidence>
<dbReference type="Pfam" id="PF00939">
    <property type="entry name" value="Na_sulph_symp"/>
    <property type="match status" value="1"/>
</dbReference>
<keyword evidence="8" id="KW-1185">Reference proteome</keyword>
<feature type="transmembrane region" description="Helical" evidence="6">
    <location>
        <begin position="386"/>
        <end position="408"/>
    </location>
</feature>
<proteinExistence type="predicted"/>
<sequence>MPQFRTLATLVGVILAVAMFLLCAFGFGLPQNQAVTAAVITLCGVWWCTEAIPIPVTSLVPFMVFPFAGVLDHQQLATAYGDKFVLLFLAGFMISRAAEHSGTHLRVSHAMMSWLGTSSQRRIVLGFLLAPAFCSMWISNTATALIMLPVAIAVLAEQKDPKLTVPLLLAVAYGSSIGGMSTIIGTPPNGVFVSIYEQQTSHTVDFFSWMKIGGPVSLIMLLAAGILLTRGLGKAADLELHDLGDWTSGQRRVFGIIGITALLWMTRNAPLGGWSEWLNMPMAHDATVGLAAVIALFLVPSGEESATANPDSTGELESTGDPDQGDQSESKGGCKRLLDWETAKDIPWGVLVLFGGGIAIAKASEVSGLSQSIGSQLTLLEGYHPLVLIAVICFTVTFLTEVTSNVATTTLLMPILGAAAEGGGFDPAFFMVPAALSASCAFMLPVATPPNAIIFGSEQVSIRDMVRAGFWLNLVGAVVITTVCYFWSGF</sequence>
<comment type="caution">
    <text evidence="7">The sequence shown here is derived from an EMBL/GenBank/DDBJ whole genome shotgun (WGS) entry which is preliminary data.</text>
</comment>
<keyword evidence="4 6" id="KW-0472">Membrane</keyword>
<comment type="subcellular location">
    <subcellularLocation>
        <location evidence="1">Membrane</location>
        <topology evidence="1">Multi-pass membrane protein</topology>
    </subcellularLocation>
</comment>
<protein>
    <submittedName>
        <fullName evidence="7">Solute carrier family 13 (Sodium-dependent dicarboxylate transporter), member 2/3/5</fullName>
    </submittedName>
</protein>
<evidence type="ECO:0000256" key="3">
    <source>
        <dbReference type="ARBA" id="ARBA00022989"/>
    </source>
</evidence>
<feature type="region of interest" description="Disordered" evidence="5">
    <location>
        <begin position="304"/>
        <end position="332"/>
    </location>
</feature>
<dbReference type="RefSeq" id="WP_283435192.1">
    <property type="nucleotide sequence ID" value="NZ_FXUG01000021.1"/>
</dbReference>
<evidence type="ECO:0000256" key="5">
    <source>
        <dbReference type="SAM" id="MobiDB-lite"/>
    </source>
</evidence>
<evidence type="ECO:0000313" key="8">
    <source>
        <dbReference type="Proteomes" id="UP001158067"/>
    </source>
</evidence>
<organism evidence="7 8">
    <name type="scientific">Neorhodopirellula lusitana</name>
    <dbReference type="NCBI Taxonomy" id="445327"/>
    <lineage>
        <taxon>Bacteria</taxon>
        <taxon>Pseudomonadati</taxon>
        <taxon>Planctomycetota</taxon>
        <taxon>Planctomycetia</taxon>
        <taxon>Pirellulales</taxon>
        <taxon>Pirellulaceae</taxon>
        <taxon>Neorhodopirellula</taxon>
    </lineage>
</organism>
<feature type="transmembrane region" description="Helical" evidence="6">
    <location>
        <begin position="468"/>
        <end position="488"/>
    </location>
</feature>
<dbReference type="EMBL" id="FXUG01000021">
    <property type="protein sequence ID" value="SMP76343.1"/>
    <property type="molecule type" value="Genomic_DNA"/>
</dbReference>
<gene>
    <name evidence="7" type="ORF">SAMN06265222_12112</name>
</gene>
<evidence type="ECO:0000256" key="6">
    <source>
        <dbReference type="SAM" id="Phobius"/>
    </source>
</evidence>
<dbReference type="PANTHER" id="PTHR10283">
    <property type="entry name" value="SOLUTE CARRIER FAMILY 13 MEMBER"/>
    <property type="match status" value="1"/>
</dbReference>
<evidence type="ECO:0000256" key="2">
    <source>
        <dbReference type="ARBA" id="ARBA00022692"/>
    </source>
</evidence>
<keyword evidence="3 6" id="KW-1133">Transmembrane helix</keyword>
<feature type="transmembrane region" description="Helical" evidence="6">
    <location>
        <begin position="428"/>
        <end position="447"/>
    </location>
</feature>
<dbReference type="Proteomes" id="UP001158067">
    <property type="component" value="Unassembled WGS sequence"/>
</dbReference>
<feature type="compositionally biased region" description="Polar residues" evidence="5">
    <location>
        <begin position="304"/>
        <end position="316"/>
    </location>
</feature>